<dbReference type="PANTHER" id="PTHR47481:SF38">
    <property type="entry name" value="POU DOMAIN, CLASS 4, TRANSCRIPTION FACTOR 1-LIKE"/>
    <property type="match status" value="1"/>
</dbReference>
<dbReference type="KEGG" id="soe:110794971"/>
<accession>A0A9R0K2S2</accession>
<name>A0A9R0K2S2_SPIOL</name>
<reference evidence="1" key="1">
    <citation type="journal article" date="2021" name="Nat. Commun.">
        <title>Genomic analyses provide insights into spinach domestication and the genetic basis of agronomic traits.</title>
        <authorList>
            <person name="Cai X."/>
            <person name="Sun X."/>
            <person name="Xu C."/>
            <person name="Sun H."/>
            <person name="Wang X."/>
            <person name="Ge C."/>
            <person name="Zhang Z."/>
            <person name="Wang Q."/>
            <person name="Fei Z."/>
            <person name="Jiao C."/>
            <person name="Wang Q."/>
        </authorList>
    </citation>
    <scope>NUCLEOTIDE SEQUENCE [LARGE SCALE GENOMIC DNA]</scope>
    <source>
        <strain evidence="1">cv. Varoflay</strain>
    </source>
</reference>
<evidence type="ECO:0000313" key="1">
    <source>
        <dbReference type="Proteomes" id="UP000813463"/>
    </source>
</evidence>
<dbReference type="RefSeq" id="XP_021855638.1">
    <property type="nucleotide sequence ID" value="XM_021999946.1"/>
</dbReference>
<gene>
    <name evidence="2" type="primary">LOC110794971</name>
</gene>
<organism evidence="1 2">
    <name type="scientific">Spinacia oleracea</name>
    <name type="common">Spinach</name>
    <dbReference type="NCBI Taxonomy" id="3562"/>
    <lineage>
        <taxon>Eukaryota</taxon>
        <taxon>Viridiplantae</taxon>
        <taxon>Streptophyta</taxon>
        <taxon>Embryophyta</taxon>
        <taxon>Tracheophyta</taxon>
        <taxon>Spermatophyta</taxon>
        <taxon>Magnoliopsida</taxon>
        <taxon>eudicotyledons</taxon>
        <taxon>Gunneridae</taxon>
        <taxon>Pentapetalae</taxon>
        <taxon>Caryophyllales</taxon>
        <taxon>Chenopodiaceae</taxon>
        <taxon>Chenopodioideae</taxon>
        <taxon>Anserineae</taxon>
        <taxon>Spinacia</taxon>
    </lineage>
</organism>
<dbReference type="OrthoDB" id="1699318at2759"/>
<keyword evidence="1" id="KW-1185">Reference proteome</keyword>
<dbReference type="PANTHER" id="PTHR47481">
    <property type="match status" value="1"/>
</dbReference>
<sequence length="170" mass="19488">MAKDDNVNDPPTRTTSTEFHPVLGVNNIKNEIPLTLDRERIQYSNLVELFECHAHAFNIIDHIDPKTPRPTDVSDDMLNRLDSIVKQWICATISYDLMQSFLCRGDSAQQIWNKLRGIFQDNKNSTAVCHDNQFTTLHLNNFADVNAYCTQLKVLADQLTNVDQPELEQN</sequence>
<dbReference type="Proteomes" id="UP000813463">
    <property type="component" value="Chromosome 3"/>
</dbReference>
<proteinExistence type="predicted"/>
<evidence type="ECO:0008006" key="3">
    <source>
        <dbReference type="Google" id="ProtNLM"/>
    </source>
</evidence>
<reference evidence="2" key="2">
    <citation type="submission" date="2025-08" db="UniProtKB">
        <authorList>
            <consortium name="RefSeq"/>
        </authorList>
    </citation>
    <scope>IDENTIFICATION</scope>
    <source>
        <tissue evidence="2">Leaf</tissue>
    </source>
</reference>
<protein>
    <recommendedName>
        <fullName evidence="3">Retrotransposon gag domain-containing protein</fullName>
    </recommendedName>
</protein>
<evidence type="ECO:0000313" key="2">
    <source>
        <dbReference type="RefSeq" id="XP_021855638.1"/>
    </source>
</evidence>
<dbReference type="AlphaFoldDB" id="A0A9R0K2S2"/>
<dbReference type="GeneID" id="110794971"/>
<dbReference type="Pfam" id="PF14223">
    <property type="entry name" value="Retrotran_gag_2"/>
    <property type="match status" value="1"/>
</dbReference>